<evidence type="ECO:0000313" key="5">
    <source>
        <dbReference type="Proteomes" id="UP000039324"/>
    </source>
</evidence>
<evidence type="ECO:0000313" key="3">
    <source>
        <dbReference type="EMBL" id="CEO98461.1"/>
    </source>
</evidence>
<dbReference type="GO" id="GO:0005759">
    <property type="term" value="C:mitochondrial matrix"/>
    <property type="evidence" value="ECO:0007669"/>
    <property type="project" value="TreeGrafter"/>
</dbReference>
<gene>
    <name evidence="3" type="ORF">PBRA_006575</name>
    <name evidence="4" type="ORF">PLBR_LOCUS1760</name>
</gene>
<dbReference type="GO" id="GO:0044528">
    <property type="term" value="P:regulation of mitochondrial mRNA stability"/>
    <property type="evidence" value="ECO:0007669"/>
    <property type="project" value="TreeGrafter"/>
</dbReference>
<proteinExistence type="predicted"/>
<dbReference type="InterPro" id="IPR050870">
    <property type="entry name" value="FAST_kinase"/>
</dbReference>
<dbReference type="PROSITE" id="PS51286">
    <property type="entry name" value="RAP"/>
    <property type="match status" value="1"/>
</dbReference>
<reference evidence="4 6" key="2">
    <citation type="submission" date="2018-03" db="EMBL/GenBank/DDBJ databases">
        <authorList>
            <person name="Fogelqvist J."/>
        </authorList>
    </citation>
    <scope>NUCLEOTIDE SEQUENCE [LARGE SCALE GENOMIC DNA]</scope>
</reference>
<geneLocation type="mitochondrion" evidence="4"/>
<feature type="domain" description="RAP" evidence="2">
    <location>
        <begin position="415"/>
        <end position="474"/>
    </location>
</feature>
<reference evidence="3 5" key="1">
    <citation type="submission" date="2015-02" db="EMBL/GenBank/DDBJ databases">
        <authorList>
            <person name="Chooi Y.-H."/>
        </authorList>
    </citation>
    <scope>NUCLEOTIDE SEQUENCE [LARGE SCALE GENOMIC DNA]</scope>
    <source>
        <strain evidence="3">E3</strain>
    </source>
</reference>
<feature type="compositionally biased region" description="Polar residues" evidence="1">
    <location>
        <begin position="527"/>
        <end position="544"/>
    </location>
</feature>
<evidence type="ECO:0000313" key="4">
    <source>
        <dbReference type="EMBL" id="SPQ94545.1"/>
    </source>
</evidence>
<evidence type="ECO:0000256" key="1">
    <source>
        <dbReference type="SAM" id="MobiDB-lite"/>
    </source>
</evidence>
<keyword evidence="5" id="KW-1185">Reference proteome</keyword>
<dbReference type="PANTHER" id="PTHR21228:SF40">
    <property type="entry name" value="LD45607P"/>
    <property type="match status" value="1"/>
</dbReference>
<evidence type="ECO:0000259" key="2">
    <source>
        <dbReference type="PROSITE" id="PS51286"/>
    </source>
</evidence>
<dbReference type="GO" id="GO:0000963">
    <property type="term" value="P:mitochondrial RNA processing"/>
    <property type="evidence" value="ECO:0007669"/>
    <property type="project" value="TreeGrafter"/>
</dbReference>
<accession>A0A0G4ITL4</accession>
<dbReference type="EMBL" id="CDSF01000084">
    <property type="protein sequence ID" value="CEO98461.1"/>
    <property type="molecule type" value="Genomic_DNA"/>
</dbReference>
<organism evidence="3 5">
    <name type="scientific">Plasmodiophora brassicae</name>
    <name type="common">Clubroot disease agent</name>
    <dbReference type="NCBI Taxonomy" id="37360"/>
    <lineage>
        <taxon>Eukaryota</taxon>
        <taxon>Sar</taxon>
        <taxon>Rhizaria</taxon>
        <taxon>Endomyxa</taxon>
        <taxon>Phytomyxea</taxon>
        <taxon>Plasmodiophorida</taxon>
        <taxon>Plasmodiophoridae</taxon>
        <taxon>Plasmodiophora</taxon>
    </lineage>
</organism>
<evidence type="ECO:0000313" key="6">
    <source>
        <dbReference type="Proteomes" id="UP000290189"/>
    </source>
</evidence>
<dbReference type="Proteomes" id="UP000290189">
    <property type="component" value="Unassembled WGS sequence"/>
</dbReference>
<dbReference type="OrthoDB" id="2019031at2759"/>
<dbReference type="AlphaFoldDB" id="A0A0G4ITL4"/>
<dbReference type="InterPro" id="IPR013584">
    <property type="entry name" value="RAP"/>
</dbReference>
<dbReference type="GO" id="GO:0035770">
    <property type="term" value="C:ribonucleoprotein granule"/>
    <property type="evidence" value="ECO:0007669"/>
    <property type="project" value="TreeGrafter"/>
</dbReference>
<protein>
    <recommendedName>
        <fullName evidence="2">RAP domain-containing protein</fullName>
    </recommendedName>
</protein>
<dbReference type="Proteomes" id="UP000039324">
    <property type="component" value="Unassembled WGS sequence"/>
</dbReference>
<dbReference type="EMBL" id="OVEO01000002">
    <property type="protein sequence ID" value="SPQ94545.1"/>
    <property type="molecule type" value="Genomic_DNA"/>
</dbReference>
<sequence length="566" mass="62297">MAPPVQAQWAVLNTLRTCTTAKHVRDLIHKVHSSGQATDLSAETLATTCQTLCRLSSRERVPYRMCSATTILVEWVRERLAAKRCTPVVAAKLLQASQILLRDERPGTAVALIDLFKQGIDSMDPGPFIGGVIAISNMKAPLRADESLWSAVVRRGEPMLSDVSASELAKFVGAIVRVGLVQEPVIPLFKKASEKITELGVDGMATGRLAELVWALSRTGTLPYEFARTVVADRVISEMSFLTPQLMSQFVCSMAHSAVCPRRLYDALENRLQAQLAPESPEPSSYSTQSLANMAWSMAVARRPALMPNLWRVLQERSDITIGELCQTFQSMTYANLCADPGAIALPPDQDPDLVDLRYRSREVFFDDQPLQATSDIHLSVVKAAFETWPGAVQVEEQCSKTGYWLDFALPKKRMAWEVNGPHHYCRLSMRMRGASLLKKSIVVAAGWDFRSIPYYDWTFGKANMEGKVNYLKMSAMPTGKDVGARRTRRTTSVNKDFVENVSPEEGAELGAHGHPDTFADDDDVSATHNSTPSNACTATSPVSEITGVDDPPASEVRDSECRVPC</sequence>
<dbReference type="GO" id="GO:0003723">
    <property type="term" value="F:RNA binding"/>
    <property type="evidence" value="ECO:0007669"/>
    <property type="project" value="TreeGrafter"/>
</dbReference>
<keyword evidence="4" id="KW-0496">Mitochondrion</keyword>
<feature type="compositionally biased region" description="Basic and acidic residues" evidence="1">
    <location>
        <begin position="556"/>
        <end position="566"/>
    </location>
</feature>
<dbReference type="SMART" id="SM00952">
    <property type="entry name" value="RAP"/>
    <property type="match status" value="1"/>
</dbReference>
<dbReference type="PANTHER" id="PTHR21228">
    <property type="entry name" value="FAST LEU-RICH DOMAIN-CONTAINING"/>
    <property type="match status" value="1"/>
</dbReference>
<name>A0A0G4ITL4_PLABS</name>
<dbReference type="Pfam" id="PF08373">
    <property type="entry name" value="RAP"/>
    <property type="match status" value="1"/>
</dbReference>
<feature type="region of interest" description="Disordered" evidence="1">
    <location>
        <begin position="507"/>
        <end position="566"/>
    </location>
</feature>